<accession>A0A225X0B6</accession>
<dbReference type="OrthoDB" id="550424at2759"/>
<evidence type="ECO:0000313" key="1">
    <source>
        <dbReference type="EMBL" id="OWZ22747.1"/>
    </source>
</evidence>
<keyword evidence="1" id="KW-0346">Stress response</keyword>
<evidence type="ECO:0000313" key="2">
    <source>
        <dbReference type="Proteomes" id="UP000198211"/>
    </source>
</evidence>
<protein>
    <submittedName>
        <fullName evidence="1">DnaJ Heat shock protein</fullName>
    </submittedName>
</protein>
<organism evidence="1 2">
    <name type="scientific">Phytophthora megakarya</name>
    <dbReference type="NCBI Taxonomy" id="4795"/>
    <lineage>
        <taxon>Eukaryota</taxon>
        <taxon>Sar</taxon>
        <taxon>Stramenopiles</taxon>
        <taxon>Oomycota</taxon>
        <taxon>Peronosporomycetes</taxon>
        <taxon>Peronosporales</taxon>
        <taxon>Peronosporaceae</taxon>
        <taxon>Phytophthora</taxon>
    </lineage>
</organism>
<dbReference type="Proteomes" id="UP000198211">
    <property type="component" value="Unassembled WGS sequence"/>
</dbReference>
<dbReference type="AlphaFoldDB" id="A0A225X0B6"/>
<sequence>MPISNKPGERGDLRINFDIAFPRHLTTLQKMALAKILG</sequence>
<gene>
    <name evidence="1" type="ORF">PHMEG_0002489</name>
</gene>
<dbReference type="Gene3D" id="2.60.260.20">
    <property type="entry name" value="Urease metallochaperone UreE, N-terminal domain"/>
    <property type="match status" value="1"/>
</dbReference>
<dbReference type="STRING" id="4795.A0A225X0B6"/>
<keyword evidence="2" id="KW-1185">Reference proteome</keyword>
<name>A0A225X0B6_9STRA</name>
<dbReference type="EMBL" id="NBNE01000112">
    <property type="protein sequence ID" value="OWZ22747.1"/>
    <property type="molecule type" value="Genomic_DNA"/>
</dbReference>
<proteinExistence type="predicted"/>
<comment type="caution">
    <text evidence="1">The sequence shown here is derived from an EMBL/GenBank/DDBJ whole genome shotgun (WGS) entry which is preliminary data.</text>
</comment>
<reference evidence="2" key="1">
    <citation type="submission" date="2017-03" db="EMBL/GenBank/DDBJ databases">
        <title>Phytopthora megakarya and P. palmivora, two closely related causual agents of cacao black pod achieved similar genome size and gene model numbers by different mechanisms.</title>
        <authorList>
            <person name="Ali S."/>
            <person name="Shao J."/>
            <person name="Larry D.J."/>
            <person name="Kronmiller B."/>
            <person name="Shen D."/>
            <person name="Strem M.D."/>
            <person name="Melnick R.L."/>
            <person name="Guiltinan M.J."/>
            <person name="Tyler B.M."/>
            <person name="Meinhardt L.W."/>
            <person name="Bailey B.A."/>
        </authorList>
    </citation>
    <scope>NUCLEOTIDE SEQUENCE [LARGE SCALE GENOMIC DNA]</scope>
    <source>
        <strain evidence="2">zdho120</strain>
    </source>
</reference>